<feature type="transmembrane region" description="Helical" evidence="1">
    <location>
        <begin position="612"/>
        <end position="632"/>
    </location>
</feature>
<dbReference type="InterPro" id="IPR052728">
    <property type="entry name" value="O2_lipid_transport_reg"/>
</dbReference>
<organism evidence="3 4">
    <name type="scientific">Sitophilus oryzae</name>
    <name type="common">Rice weevil</name>
    <name type="synonym">Curculio oryzae</name>
    <dbReference type="NCBI Taxonomy" id="7048"/>
    <lineage>
        <taxon>Eukaryota</taxon>
        <taxon>Metazoa</taxon>
        <taxon>Ecdysozoa</taxon>
        <taxon>Arthropoda</taxon>
        <taxon>Hexapoda</taxon>
        <taxon>Insecta</taxon>
        <taxon>Pterygota</taxon>
        <taxon>Neoptera</taxon>
        <taxon>Endopterygota</taxon>
        <taxon>Coleoptera</taxon>
        <taxon>Polyphaga</taxon>
        <taxon>Cucujiformia</taxon>
        <taxon>Curculionidae</taxon>
        <taxon>Dryophthorinae</taxon>
        <taxon>Sitophilus</taxon>
    </lineage>
</organism>
<feature type="transmembrane region" description="Helical" evidence="1">
    <location>
        <begin position="430"/>
        <end position="451"/>
    </location>
</feature>
<feature type="transmembrane region" description="Helical" evidence="1">
    <location>
        <begin position="286"/>
        <end position="307"/>
    </location>
</feature>
<proteinExistence type="predicted"/>
<feature type="transmembrane region" description="Helical" evidence="1">
    <location>
        <begin position="582"/>
        <end position="600"/>
    </location>
</feature>
<feature type="domain" description="Nose resistant-to-fluoxetine protein N-terminal" evidence="2">
    <location>
        <begin position="55"/>
        <end position="185"/>
    </location>
</feature>
<evidence type="ECO:0000313" key="4">
    <source>
        <dbReference type="RefSeq" id="XP_030758304.1"/>
    </source>
</evidence>
<name>A0A6J2Y5L1_SITOR</name>
<accession>A0A6J2Y5L1</accession>
<dbReference type="RefSeq" id="XP_030758304.1">
    <property type="nucleotide sequence ID" value="XM_030902444.1"/>
</dbReference>
<dbReference type="PANTHER" id="PTHR11161">
    <property type="entry name" value="O-ACYLTRANSFERASE"/>
    <property type="match status" value="1"/>
</dbReference>
<dbReference type="SMART" id="SM00703">
    <property type="entry name" value="NRF"/>
    <property type="match status" value="1"/>
</dbReference>
<dbReference type="InParanoid" id="A0A6J2Y5L1"/>
<gene>
    <name evidence="4" type="primary">LOC115884009</name>
</gene>
<dbReference type="InterPro" id="IPR006621">
    <property type="entry name" value="Nose-resist-to-fluoxetine_N"/>
</dbReference>
<dbReference type="KEGG" id="soy:115884009"/>
<feature type="transmembrane region" description="Helical" evidence="1">
    <location>
        <begin position="541"/>
        <end position="562"/>
    </location>
</feature>
<reference evidence="4" key="1">
    <citation type="submission" date="2025-08" db="UniProtKB">
        <authorList>
            <consortium name="RefSeq"/>
        </authorList>
    </citation>
    <scope>IDENTIFICATION</scope>
    <source>
        <tissue evidence="4">Gonads</tissue>
    </source>
</reference>
<keyword evidence="1" id="KW-1133">Transmembrane helix</keyword>
<evidence type="ECO:0000259" key="2">
    <source>
        <dbReference type="SMART" id="SM00703"/>
    </source>
</evidence>
<dbReference type="AlphaFoldDB" id="A0A6J2Y5L1"/>
<dbReference type="Pfam" id="PF20146">
    <property type="entry name" value="NRF"/>
    <property type="match status" value="1"/>
</dbReference>
<keyword evidence="1" id="KW-0472">Membrane</keyword>
<feature type="transmembrane region" description="Helical" evidence="1">
    <location>
        <begin position="652"/>
        <end position="674"/>
    </location>
</feature>
<dbReference type="GeneID" id="115884009"/>
<feature type="transmembrane region" description="Helical" evidence="1">
    <location>
        <begin position="458"/>
        <end position="477"/>
    </location>
</feature>
<keyword evidence="3" id="KW-1185">Reference proteome</keyword>
<dbReference type="OrthoDB" id="10006435at2759"/>
<feature type="transmembrane region" description="Helical" evidence="1">
    <location>
        <begin position="512"/>
        <end position="529"/>
    </location>
</feature>
<evidence type="ECO:0000313" key="3">
    <source>
        <dbReference type="Proteomes" id="UP000504635"/>
    </source>
</evidence>
<dbReference type="InterPro" id="IPR002656">
    <property type="entry name" value="Acyl_transf_3_dom"/>
</dbReference>
<feature type="transmembrane region" description="Helical" evidence="1">
    <location>
        <begin position="360"/>
        <end position="384"/>
    </location>
</feature>
<evidence type="ECO:0000256" key="1">
    <source>
        <dbReference type="SAM" id="Phobius"/>
    </source>
</evidence>
<feature type="transmembrane region" description="Helical" evidence="1">
    <location>
        <begin position="327"/>
        <end position="348"/>
    </location>
</feature>
<feature type="transmembrane region" description="Helical" evidence="1">
    <location>
        <begin position="206"/>
        <end position="228"/>
    </location>
</feature>
<dbReference type="PANTHER" id="PTHR11161:SF71">
    <property type="entry name" value="NOSE RESISTANT-TO-FLUOXETINE PROTEIN N-TERMINAL DOMAIN-CONTAINING PROTEIN"/>
    <property type="match status" value="1"/>
</dbReference>
<dbReference type="Proteomes" id="UP000504635">
    <property type="component" value="Unplaced"/>
</dbReference>
<dbReference type="Pfam" id="PF01757">
    <property type="entry name" value="Acyl_transf_3"/>
    <property type="match status" value="1"/>
</dbReference>
<dbReference type="GO" id="GO:0016747">
    <property type="term" value="F:acyltransferase activity, transferring groups other than amino-acyl groups"/>
    <property type="evidence" value="ECO:0007669"/>
    <property type="project" value="InterPro"/>
</dbReference>
<protein>
    <submittedName>
        <fullName evidence="4">Nose resistant to fluoxetine protein 6-like</fullName>
    </submittedName>
</protein>
<sequence length="706" mass="81666">MYISLNNALFYGLVMCVLCNSLVFCNIFSDKVSVSNKTKFLTAGNPVESILKSLSTECAEDFSFLVKEFENKELWALKALGSFLNSPTKDTYNLGNFDECVDILRRDQQKTIQGQYCLSEVSFNENDGRRMILKDNYTPAERNEFKNNHIYLGICLPLTCRRQDVEVIVKEMFNTFIDDDIKDISVKLDDESCYFKQKQVTSTEEIIYGSIISLFLLFILFSTILHVLHIRKRMKSVVYSVEKIRDENNTVKNEVIFSFSLIQTVGKLLQTKPNELNLECICGIKFWSMTLIIIGHSLIFVFGGPVVNTDFFQETSTEVQNGIFLNNPLLVDSFLLISGFLMCHLLLIELEKRNGKINVFILYIARYIRLTPAYLVVIGFYMTWLPSIGSGPFWDKFVVKEKERCLKSWWTNLLYINNYVQTDSLCMFQAWYLATDYHLFIIAPFIIFALWKWKNVGLSSLVSLIFCAALLSFYITLKDNLDPTLMAFPPEIQDLSTNFYFVTSYIKTHMRASSYFIGMLFGYIVHRIQIRAIKISKPVQWIGWITTTLFGITSIFSIVVFYSPNYQYDNIEASIYASLHRIMWSLFVGWVITMCVTENANSVNKFLSYKAFIPLSRLTYCAYLINGLIEIYHKGILRQPLLLTKFDLACRLLGHVVITFFFAFLLCICFESPIHGLEKILLRKKDTRPEKPAVQSTIIRVIEENE</sequence>
<keyword evidence="1" id="KW-0812">Transmembrane</keyword>